<feature type="compositionally biased region" description="Basic and acidic residues" evidence="1">
    <location>
        <begin position="89"/>
        <end position="103"/>
    </location>
</feature>
<feature type="region of interest" description="Disordered" evidence="1">
    <location>
        <begin position="1"/>
        <end position="103"/>
    </location>
</feature>
<evidence type="ECO:0000256" key="1">
    <source>
        <dbReference type="SAM" id="MobiDB-lite"/>
    </source>
</evidence>
<reference evidence="2" key="1">
    <citation type="submission" date="2020-02" db="EMBL/GenBank/DDBJ databases">
        <authorList>
            <person name="Meier V. D."/>
        </authorList>
    </citation>
    <scope>NUCLEOTIDE SEQUENCE</scope>
    <source>
        <strain evidence="2">AVDCRST_MAG70</strain>
    </source>
</reference>
<organism evidence="2">
    <name type="scientific">uncultured Thermomicrobiales bacterium</name>
    <dbReference type="NCBI Taxonomy" id="1645740"/>
    <lineage>
        <taxon>Bacteria</taxon>
        <taxon>Pseudomonadati</taxon>
        <taxon>Thermomicrobiota</taxon>
        <taxon>Thermomicrobia</taxon>
        <taxon>Thermomicrobiales</taxon>
        <taxon>environmental samples</taxon>
    </lineage>
</organism>
<feature type="compositionally biased region" description="Basic and acidic residues" evidence="1">
    <location>
        <begin position="66"/>
        <end position="81"/>
    </location>
</feature>
<proteinExistence type="predicted"/>
<protein>
    <submittedName>
        <fullName evidence="2">Uncharacterized protein</fullName>
    </submittedName>
</protein>
<feature type="compositionally biased region" description="Basic and acidic residues" evidence="1">
    <location>
        <begin position="1"/>
        <end position="13"/>
    </location>
</feature>
<feature type="non-terminal residue" evidence="2">
    <location>
        <position position="103"/>
    </location>
</feature>
<gene>
    <name evidence="2" type="ORF">AVDCRST_MAG70-2201</name>
</gene>
<feature type="non-terminal residue" evidence="2">
    <location>
        <position position="1"/>
    </location>
</feature>
<accession>A0A6J4V994</accession>
<name>A0A6J4V994_9BACT</name>
<feature type="compositionally biased region" description="Basic and acidic residues" evidence="1">
    <location>
        <begin position="32"/>
        <end position="50"/>
    </location>
</feature>
<dbReference type="EMBL" id="CADCWH010000355">
    <property type="protein sequence ID" value="CAA9567802.1"/>
    <property type="molecule type" value="Genomic_DNA"/>
</dbReference>
<sequence length="103" mass="11409">AFGRETGEPDAHRPVLAGQPGDRVGRHRRGGRAAERAGEHRGPDRDRGGRDLAGGQADRQQHRPRRTADPDQPGRRRDPACGRRHRPGHRSDPAGRRRRAGEV</sequence>
<dbReference type="AlphaFoldDB" id="A0A6J4V994"/>
<evidence type="ECO:0000313" key="2">
    <source>
        <dbReference type="EMBL" id="CAA9567802.1"/>
    </source>
</evidence>